<dbReference type="InterPro" id="IPR036861">
    <property type="entry name" value="Endochitinase-like_sf"/>
</dbReference>
<keyword evidence="3" id="KW-1015">Disulfide bond</keyword>
<feature type="chain" id="PRO_5040428425" evidence="4">
    <location>
        <begin position="23"/>
        <end position="340"/>
    </location>
</feature>
<dbReference type="PANTHER" id="PTHR40633:SF5">
    <property type="entry name" value="ANCHORED PROTEIN, PUTATIVE (AFU_ORTHOLOGUE AFUA_8G04370)-RELATED"/>
    <property type="match status" value="1"/>
</dbReference>
<evidence type="ECO:0000256" key="3">
    <source>
        <dbReference type="PROSITE-ProRule" id="PRU00261"/>
    </source>
</evidence>
<evidence type="ECO:0000313" key="7">
    <source>
        <dbReference type="Proteomes" id="UP000789831"/>
    </source>
</evidence>
<dbReference type="Gene3D" id="3.30.60.10">
    <property type="entry name" value="Endochitinase-like"/>
    <property type="match status" value="3"/>
</dbReference>
<organism evidence="6 7">
    <name type="scientific">Ambispora gerdemannii</name>
    <dbReference type="NCBI Taxonomy" id="144530"/>
    <lineage>
        <taxon>Eukaryota</taxon>
        <taxon>Fungi</taxon>
        <taxon>Fungi incertae sedis</taxon>
        <taxon>Mucoromycota</taxon>
        <taxon>Glomeromycotina</taxon>
        <taxon>Glomeromycetes</taxon>
        <taxon>Archaeosporales</taxon>
        <taxon>Ambisporaceae</taxon>
        <taxon>Ambispora</taxon>
    </lineage>
</organism>
<feature type="disulfide bond" evidence="3">
    <location>
        <begin position="267"/>
        <end position="281"/>
    </location>
</feature>
<gene>
    <name evidence="6" type="ORF">AGERDE_LOCUS7835</name>
</gene>
<feature type="disulfide bond" evidence="3">
    <location>
        <begin position="143"/>
        <end position="157"/>
    </location>
</feature>
<dbReference type="PROSITE" id="PS50941">
    <property type="entry name" value="CHIT_BIND_I_2"/>
    <property type="match status" value="3"/>
</dbReference>
<dbReference type="InterPro" id="IPR001002">
    <property type="entry name" value="Chitin-bd_1"/>
</dbReference>
<feature type="domain" description="Chitin-binding type-1" evidence="5">
    <location>
        <begin position="253"/>
        <end position="297"/>
    </location>
</feature>
<keyword evidence="1 3" id="KW-0147">Chitin-binding</keyword>
<feature type="domain" description="Chitin-binding type-1" evidence="5">
    <location>
        <begin position="182"/>
        <end position="226"/>
    </location>
</feature>
<reference evidence="6" key="1">
    <citation type="submission" date="2021-06" db="EMBL/GenBank/DDBJ databases">
        <authorList>
            <person name="Kallberg Y."/>
            <person name="Tangrot J."/>
            <person name="Rosling A."/>
        </authorList>
    </citation>
    <scope>NUCLEOTIDE SEQUENCE</scope>
    <source>
        <strain evidence="6">MT106</strain>
    </source>
</reference>
<dbReference type="Pfam" id="PF10342">
    <property type="entry name" value="Kre9_KNH"/>
    <property type="match status" value="1"/>
</dbReference>
<feature type="domain" description="Chitin-binding type-1" evidence="5">
    <location>
        <begin position="126"/>
        <end position="173"/>
    </location>
</feature>
<dbReference type="CDD" id="cd00035">
    <property type="entry name" value="ChtBD1"/>
    <property type="match status" value="1"/>
</dbReference>
<sequence length="340" mass="35974">MISKVFLSTTFFLATVTSFVAADYNVNTPASGVTWKKGQDVQVKWTVTSNTDKAVDVRLVYGNSNNLQFLRNLCSDLDPTVGVCNYNVASDIKSDINYAIQLGKDPAHYGYSSYFTIISQGDLPENKGCPNMGGNSCTSTLPCCSGSGYCGATADYCGTGCDPKYSFNGKCEVPASEPASDSKKCGNVECTSDTPCCSQYNYCGSTDDHCGSGCQAGKSFAGKCVSTKETSTKETQTSAPTSPTTSVPTSPKTKKCGNSKCNKYSPCCSKYNHCGATAAHCGKGCQPGKSFAGTCIKSKIVKRAPRRNLHRINYDGKLLDDTNVGISVSDNSDNNSSGNN</sequence>
<proteinExistence type="predicted"/>
<dbReference type="GO" id="GO:0008061">
    <property type="term" value="F:chitin binding"/>
    <property type="evidence" value="ECO:0007669"/>
    <property type="project" value="UniProtKB-UniRule"/>
</dbReference>
<dbReference type="EMBL" id="CAJVPL010001517">
    <property type="protein sequence ID" value="CAG8575056.1"/>
    <property type="molecule type" value="Genomic_DNA"/>
</dbReference>
<dbReference type="SMART" id="SM00270">
    <property type="entry name" value="ChtBD1"/>
    <property type="match status" value="3"/>
</dbReference>
<evidence type="ECO:0000259" key="5">
    <source>
        <dbReference type="PROSITE" id="PS50941"/>
    </source>
</evidence>
<keyword evidence="7" id="KW-1185">Reference proteome</keyword>
<dbReference type="OrthoDB" id="2269410at2759"/>
<dbReference type="AlphaFoldDB" id="A0A9N9BND7"/>
<feature type="signal peptide" evidence="4">
    <location>
        <begin position="1"/>
        <end position="22"/>
    </location>
</feature>
<dbReference type="SUPFAM" id="SSF57016">
    <property type="entry name" value="Plant lectins/antimicrobial peptides"/>
    <property type="match status" value="3"/>
</dbReference>
<name>A0A9N9BND7_9GLOM</name>
<evidence type="ECO:0000256" key="4">
    <source>
        <dbReference type="SAM" id="SignalP"/>
    </source>
</evidence>
<evidence type="ECO:0000313" key="6">
    <source>
        <dbReference type="EMBL" id="CAG8575056.1"/>
    </source>
</evidence>
<protein>
    <submittedName>
        <fullName evidence="6">1686_t:CDS:1</fullName>
    </submittedName>
</protein>
<keyword evidence="2 4" id="KW-0732">Signal</keyword>
<comment type="caution">
    <text evidence="6">The sequence shown here is derived from an EMBL/GenBank/DDBJ whole genome shotgun (WGS) entry which is preliminary data.</text>
</comment>
<dbReference type="PANTHER" id="PTHR40633">
    <property type="entry name" value="MATRIX PROTEIN, PUTATIVE (AFU_ORTHOLOGUE AFUA_8G05410)-RELATED"/>
    <property type="match status" value="1"/>
</dbReference>
<dbReference type="InterPro" id="IPR052982">
    <property type="entry name" value="SRP1/TIP1-like"/>
</dbReference>
<dbReference type="InterPro" id="IPR018466">
    <property type="entry name" value="Kre9/Knh1-like_N"/>
</dbReference>
<evidence type="ECO:0000256" key="2">
    <source>
        <dbReference type="ARBA" id="ARBA00022729"/>
    </source>
</evidence>
<evidence type="ECO:0000256" key="1">
    <source>
        <dbReference type="ARBA" id="ARBA00022669"/>
    </source>
</evidence>
<feature type="disulfide bond" evidence="3">
    <location>
        <begin position="129"/>
        <end position="144"/>
    </location>
</feature>
<dbReference type="Proteomes" id="UP000789831">
    <property type="component" value="Unassembled WGS sequence"/>
</dbReference>
<accession>A0A9N9BND7</accession>
<feature type="disulfide bond" evidence="3">
    <location>
        <begin position="196"/>
        <end position="210"/>
    </location>
</feature>
<comment type="caution">
    <text evidence="3">Lacks conserved residue(s) required for the propagation of feature annotation.</text>
</comment>